<dbReference type="Pfam" id="PF23343">
    <property type="entry name" value="REP_ORF2-G2P"/>
    <property type="match status" value="1"/>
</dbReference>
<feature type="region of interest" description="Disordered" evidence="1">
    <location>
        <begin position="1"/>
        <end position="69"/>
    </location>
</feature>
<proteinExistence type="predicted"/>
<reference evidence="3 4" key="1">
    <citation type="submission" date="2016-06" db="EMBL/GenBank/DDBJ databases">
        <title>Three novel species with peptidoglycan cell walls form the new genus Lacunisphaera gen. nov. in the family Opitutaceae of the verrucomicrobial subdivision 4.</title>
        <authorList>
            <person name="Rast P."/>
            <person name="Gloeckner I."/>
            <person name="Jogler M."/>
            <person name="Boedeker C."/>
            <person name="Jeske O."/>
            <person name="Wiegand S."/>
            <person name="Reinhardt R."/>
            <person name="Schumann P."/>
            <person name="Rohde M."/>
            <person name="Spring S."/>
            <person name="Gloeckner F.O."/>
            <person name="Jogler C."/>
        </authorList>
    </citation>
    <scope>NUCLEOTIDE SEQUENCE [LARGE SCALE GENOMIC DNA]</scope>
    <source>
        <strain evidence="3 4">IG16b</strain>
    </source>
</reference>
<evidence type="ECO:0000313" key="3">
    <source>
        <dbReference type="EMBL" id="AOS43706.1"/>
    </source>
</evidence>
<accession>A0A1D8AS52</accession>
<dbReference type="AlphaFoldDB" id="A0A1D8AS52"/>
<evidence type="ECO:0000259" key="2">
    <source>
        <dbReference type="Pfam" id="PF23343"/>
    </source>
</evidence>
<dbReference type="KEGG" id="obg:Verru16b_00759"/>
<evidence type="ECO:0000256" key="1">
    <source>
        <dbReference type="SAM" id="MobiDB-lite"/>
    </source>
</evidence>
<dbReference type="Proteomes" id="UP000095228">
    <property type="component" value="Chromosome"/>
</dbReference>
<sequence length="374" mass="42831">MSAPPDRHLFGGGFPALGGGGRGVGENDCTHTHPEGAGQAAGCGREAPAPAPAGLPCQNSNNSDKPPLRYRLTKLPGENPFYTDREQKHVWDKRDEDTLQRIGIPTGAEARSAFHLRLNVAAFIQHWGRNHCLFFTVTDEDNLHPAQFARRWNNYLRRHGTWIVSFIRVLEPQRRGNPHYHLLVAVEWDTLPDAFDWSAFAECQQERRINGTTSLFRQLRLRYRTSAAPQLIAMWQLLRKVLPRYGLGRAELLPIRKGKEAISEYIGKYLEAGLTIRKHSWKGSRRVEFDRRNKIGWLACTRVFAWHSPKATTWRTRVGELGKALGVVDMDGIRRRLGPKWAYRLRESITMDSDEEWRLLITVLTRGHSEFSRL</sequence>
<gene>
    <name evidence="3" type="ORF">Verru16b_00759</name>
</gene>
<feature type="compositionally biased region" description="Gly residues" evidence="1">
    <location>
        <begin position="10"/>
        <end position="24"/>
    </location>
</feature>
<organism evidence="3 4">
    <name type="scientific">Lacunisphaera limnophila</name>
    <dbReference type="NCBI Taxonomy" id="1838286"/>
    <lineage>
        <taxon>Bacteria</taxon>
        <taxon>Pseudomonadati</taxon>
        <taxon>Verrucomicrobiota</taxon>
        <taxon>Opitutia</taxon>
        <taxon>Opitutales</taxon>
        <taxon>Opitutaceae</taxon>
        <taxon>Lacunisphaera</taxon>
    </lineage>
</organism>
<dbReference type="EMBL" id="CP016094">
    <property type="protein sequence ID" value="AOS43706.1"/>
    <property type="molecule type" value="Genomic_DNA"/>
</dbReference>
<dbReference type="InterPro" id="IPR056906">
    <property type="entry name" value="ORF2/G2P_dom"/>
</dbReference>
<protein>
    <recommendedName>
        <fullName evidence="2">Replication-associated protein ORF2/G2P domain-containing protein</fullName>
    </recommendedName>
</protein>
<name>A0A1D8AS52_9BACT</name>
<keyword evidence="4" id="KW-1185">Reference proteome</keyword>
<feature type="domain" description="Replication-associated protein ORF2/G2P" evidence="2">
    <location>
        <begin position="141"/>
        <end position="193"/>
    </location>
</feature>
<evidence type="ECO:0000313" key="4">
    <source>
        <dbReference type="Proteomes" id="UP000095228"/>
    </source>
</evidence>